<gene>
    <name evidence="8" type="ORF">SAMN05216571_10877</name>
</gene>
<keyword evidence="3" id="KW-0472">Membrane</keyword>
<evidence type="ECO:0000256" key="1">
    <source>
        <dbReference type="ARBA" id="ARBA00004459"/>
    </source>
</evidence>
<proteinExistence type="predicted"/>
<reference evidence="8 9" key="1">
    <citation type="submission" date="2016-10" db="EMBL/GenBank/DDBJ databases">
        <authorList>
            <person name="de Groot N.N."/>
        </authorList>
    </citation>
    <scope>NUCLEOTIDE SEQUENCE [LARGE SCALE GENOMIC DNA]</scope>
    <source>
        <strain evidence="8 9">BH539</strain>
    </source>
</reference>
<evidence type="ECO:0000259" key="7">
    <source>
        <dbReference type="Pfam" id="PF05433"/>
    </source>
</evidence>
<dbReference type="PANTHER" id="PTHR35603:SF1">
    <property type="entry name" value="OUTER MEMBRANE LIPOPROTEIN SLYB"/>
    <property type="match status" value="1"/>
</dbReference>
<dbReference type="InterPro" id="IPR008816">
    <property type="entry name" value="Gly_zipper_2TM_dom"/>
</dbReference>
<dbReference type="GO" id="GO:0009279">
    <property type="term" value="C:cell outer membrane"/>
    <property type="evidence" value="ECO:0007669"/>
    <property type="project" value="UniProtKB-SubCell"/>
</dbReference>
<evidence type="ECO:0000313" key="8">
    <source>
        <dbReference type="EMBL" id="SDG28478.1"/>
    </source>
</evidence>
<feature type="chain" id="PRO_5011637861" evidence="6">
    <location>
        <begin position="27"/>
        <end position="160"/>
    </location>
</feature>
<dbReference type="RefSeq" id="WP_092526163.1">
    <property type="nucleotide sequence ID" value="NZ_FNCI01000008.1"/>
</dbReference>
<evidence type="ECO:0000256" key="4">
    <source>
        <dbReference type="ARBA" id="ARBA00023139"/>
    </source>
</evidence>
<dbReference type="OrthoDB" id="5298161at2"/>
<dbReference type="AlphaFoldDB" id="A0A1G7SZT9"/>
<dbReference type="PANTHER" id="PTHR35603">
    <property type="match status" value="1"/>
</dbReference>
<evidence type="ECO:0000256" key="2">
    <source>
        <dbReference type="ARBA" id="ARBA00022729"/>
    </source>
</evidence>
<organism evidence="8 9">
    <name type="scientific">Onishia taeanensis</name>
    <dbReference type="NCBI Taxonomy" id="284577"/>
    <lineage>
        <taxon>Bacteria</taxon>
        <taxon>Pseudomonadati</taxon>
        <taxon>Pseudomonadota</taxon>
        <taxon>Gammaproteobacteria</taxon>
        <taxon>Oceanospirillales</taxon>
        <taxon>Halomonadaceae</taxon>
        <taxon>Onishia</taxon>
    </lineage>
</organism>
<dbReference type="Pfam" id="PF05433">
    <property type="entry name" value="Rick_17kDa_Anti"/>
    <property type="match status" value="1"/>
</dbReference>
<dbReference type="EMBL" id="FNCI01000008">
    <property type="protein sequence ID" value="SDG28478.1"/>
    <property type="molecule type" value="Genomic_DNA"/>
</dbReference>
<dbReference type="Proteomes" id="UP000198641">
    <property type="component" value="Unassembled WGS sequence"/>
</dbReference>
<keyword evidence="9" id="KW-1185">Reference proteome</keyword>
<dbReference type="STRING" id="284577.SAMN05216571_10877"/>
<feature type="domain" description="Glycine zipper 2TM" evidence="7">
    <location>
        <begin position="68"/>
        <end position="109"/>
    </location>
</feature>
<protein>
    <submittedName>
        <fullName evidence="8">Outer membrane lipoprotein SlyB</fullName>
    </submittedName>
</protein>
<keyword evidence="5 8" id="KW-0449">Lipoprotein</keyword>
<feature type="signal peptide" evidence="6">
    <location>
        <begin position="1"/>
        <end position="26"/>
    </location>
</feature>
<keyword evidence="4" id="KW-0564">Palmitate</keyword>
<evidence type="ECO:0000256" key="6">
    <source>
        <dbReference type="SAM" id="SignalP"/>
    </source>
</evidence>
<dbReference type="PROSITE" id="PS51257">
    <property type="entry name" value="PROKAR_LIPOPROTEIN"/>
    <property type="match status" value="1"/>
</dbReference>
<dbReference type="InterPro" id="IPR051407">
    <property type="entry name" value="Bact_OM_lipoprot/Surf_antigen"/>
</dbReference>
<comment type="subcellular location">
    <subcellularLocation>
        <location evidence="1">Cell outer membrane</location>
        <topology evidence="1">Lipid-anchor</topology>
    </subcellularLocation>
</comment>
<evidence type="ECO:0000256" key="5">
    <source>
        <dbReference type="ARBA" id="ARBA00023288"/>
    </source>
</evidence>
<evidence type="ECO:0000313" key="9">
    <source>
        <dbReference type="Proteomes" id="UP000198641"/>
    </source>
</evidence>
<keyword evidence="2 6" id="KW-0732">Signal</keyword>
<evidence type="ECO:0000256" key="3">
    <source>
        <dbReference type="ARBA" id="ARBA00023136"/>
    </source>
</evidence>
<accession>A0A1G7SZT9</accession>
<name>A0A1G7SZT9_9GAMM</name>
<sequence>MRYLKSHALLPVLAAGLLTLAGCANTSPYSGDVYTGNQAKTAQSVSYGTITALRQVQIQAGDQNSGALGGIGGAVIGGLLGNQIGGGSGRTLATAAGAIGGSVAGKKIEDSANRTAAWEMEIRRDTGQSVVVVQKADRAFQVGQRVRLIGSGSNLSVAPY</sequence>